<proteinExistence type="predicted"/>
<gene>
    <name evidence="3" type="ORF">NVS32_05230</name>
</gene>
<evidence type="ECO:0000313" key="4">
    <source>
        <dbReference type="Proteomes" id="UP001204320"/>
    </source>
</evidence>
<keyword evidence="4" id="KW-1185">Reference proteome</keyword>
<dbReference type="EMBL" id="JANSKA010000003">
    <property type="protein sequence ID" value="MCR9036351.1"/>
    <property type="molecule type" value="Genomic_DNA"/>
</dbReference>
<accession>A0ABT1Z808</accession>
<dbReference type="CDD" id="cd07383">
    <property type="entry name" value="MPP_Dcr2"/>
    <property type="match status" value="1"/>
</dbReference>
<dbReference type="InterPro" id="IPR004843">
    <property type="entry name" value="Calcineurin-like_PHP"/>
</dbReference>
<dbReference type="SUPFAM" id="SSF56300">
    <property type="entry name" value="Metallo-dependent phosphatases"/>
    <property type="match status" value="1"/>
</dbReference>
<comment type="caution">
    <text evidence="3">The sequence shown here is derived from an EMBL/GenBank/DDBJ whole genome shotgun (WGS) entry which is preliminary data.</text>
</comment>
<feature type="transmembrane region" description="Helical" evidence="1">
    <location>
        <begin position="367"/>
        <end position="385"/>
    </location>
</feature>
<protein>
    <submittedName>
        <fullName evidence="3">Metallophosphoesterase family protein</fullName>
    </submittedName>
</protein>
<keyword evidence="1" id="KW-1133">Transmembrane helix</keyword>
<dbReference type="Proteomes" id="UP001204320">
    <property type="component" value="Unassembled WGS sequence"/>
</dbReference>
<organism evidence="3 4">
    <name type="scientific">Tractidigestivibacter montrealensis</name>
    <dbReference type="NCBI Taxonomy" id="2972466"/>
    <lineage>
        <taxon>Bacteria</taxon>
        <taxon>Bacillati</taxon>
        <taxon>Actinomycetota</taxon>
        <taxon>Coriobacteriia</taxon>
        <taxon>Coriobacteriales</taxon>
        <taxon>Atopobiaceae</taxon>
        <taxon>Tractidigestivibacter</taxon>
    </lineage>
</organism>
<reference evidence="3 4" key="1">
    <citation type="submission" date="2022-08" db="EMBL/GenBank/DDBJ databases">
        <title>Tractidigestivibacter montrealensis type strain KD21.</title>
        <authorList>
            <person name="Diop K."/>
            <person name="Richard C."/>
            <person name="Routy B."/>
        </authorList>
    </citation>
    <scope>NUCLEOTIDE SEQUENCE [LARGE SCALE GENOMIC DNA]</scope>
    <source>
        <strain evidence="3 4">KD21</strain>
    </source>
</reference>
<keyword evidence="1" id="KW-0812">Transmembrane</keyword>
<dbReference type="InterPro" id="IPR029052">
    <property type="entry name" value="Metallo-depent_PP-like"/>
</dbReference>
<dbReference type="RefSeq" id="WP_258498957.1">
    <property type="nucleotide sequence ID" value="NZ_JANSKA010000003.1"/>
</dbReference>
<feature type="domain" description="Calcineurin-like phosphoesterase" evidence="2">
    <location>
        <begin position="19"/>
        <end position="114"/>
    </location>
</feature>
<keyword evidence="1" id="KW-0472">Membrane</keyword>
<dbReference type="Gene3D" id="3.60.21.10">
    <property type="match status" value="1"/>
</dbReference>
<dbReference type="Pfam" id="PF00149">
    <property type="entry name" value="Metallophos"/>
    <property type="match status" value="1"/>
</dbReference>
<evidence type="ECO:0000259" key="2">
    <source>
        <dbReference type="Pfam" id="PF00149"/>
    </source>
</evidence>
<name>A0ABT1Z808_9ACTN</name>
<dbReference type="PANTHER" id="PTHR32440">
    <property type="entry name" value="PHOSPHATASE DCR2-RELATED-RELATED"/>
    <property type="match status" value="1"/>
</dbReference>
<sequence>MDEIDRGTWPLRFDSEGRFRVLQLSDIQETSHVRDDTMALLRAALDEARPDLVVLTGDQIKGYAIEFSLGESTGRARTVVRKICSPMVERNIPFVVTYGNHDRQCGMGNEEQESWYKAIPGCVNGMVAAREPSLYRGAGTLAVPVLAHDGDDIRLAVLVADSGAGSGSSGYEPFDPAQTAWVTGCAHDLAERAGHRVPCILYQHIPPVQVYDCLRDACEGEYGVPGFRTHYHPGRTLVPIEDLRVSGGLREPVCSPDTDTGEVAALMREGSTFALYFGHDHKNTLVSHYGGLDLGYAPSAGFGSYGPGTARAARLFSFDEQNAALYTTRLLTYAELVGSRTERPLTDWASERVPVSTEEAREMARPALPVLGAAAIAAFALGVATRQKRGR</sequence>
<evidence type="ECO:0000313" key="3">
    <source>
        <dbReference type="EMBL" id="MCR9036351.1"/>
    </source>
</evidence>
<evidence type="ECO:0000256" key="1">
    <source>
        <dbReference type="SAM" id="Phobius"/>
    </source>
</evidence>